<proteinExistence type="predicted"/>
<gene>
    <name evidence="1" type="ORF">L798_02166</name>
</gene>
<dbReference type="EMBL" id="KK852478">
    <property type="protein sequence ID" value="KDR23011.1"/>
    <property type="molecule type" value="Genomic_DNA"/>
</dbReference>
<name>A0A067RGM1_ZOONE</name>
<accession>A0A067RGM1</accession>
<evidence type="ECO:0000313" key="1">
    <source>
        <dbReference type="EMBL" id="KDR23011.1"/>
    </source>
</evidence>
<dbReference type="AlphaFoldDB" id="A0A067RGM1"/>
<dbReference type="InParanoid" id="A0A067RGM1"/>
<dbReference type="Proteomes" id="UP000027135">
    <property type="component" value="Unassembled WGS sequence"/>
</dbReference>
<keyword evidence="2" id="KW-1185">Reference proteome</keyword>
<evidence type="ECO:0000313" key="2">
    <source>
        <dbReference type="Proteomes" id="UP000027135"/>
    </source>
</evidence>
<protein>
    <submittedName>
        <fullName evidence="1">Uncharacterized protein</fullName>
    </submittedName>
</protein>
<organism evidence="1 2">
    <name type="scientific">Zootermopsis nevadensis</name>
    <name type="common">Dampwood termite</name>
    <dbReference type="NCBI Taxonomy" id="136037"/>
    <lineage>
        <taxon>Eukaryota</taxon>
        <taxon>Metazoa</taxon>
        <taxon>Ecdysozoa</taxon>
        <taxon>Arthropoda</taxon>
        <taxon>Hexapoda</taxon>
        <taxon>Insecta</taxon>
        <taxon>Pterygota</taxon>
        <taxon>Neoptera</taxon>
        <taxon>Polyneoptera</taxon>
        <taxon>Dictyoptera</taxon>
        <taxon>Blattodea</taxon>
        <taxon>Blattoidea</taxon>
        <taxon>Termitoidae</taxon>
        <taxon>Termopsidae</taxon>
        <taxon>Zootermopsis</taxon>
    </lineage>
</organism>
<reference evidence="1 2" key="1">
    <citation type="journal article" date="2014" name="Nat. Commun.">
        <title>Molecular traces of alternative social organization in a termite genome.</title>
        <authorList>
            <person name="Terrapon N."/>
            <person name="Li C."/>
            <person name="Robertson H.M."/>
            <person name="Ji L."/>
            <person name="Meng X."/>
            <person name="Booth W."/>
            <person name="Chen Z."/>
            <person name="Childers C.P."/>
            <person name="Glastad K.M."/>
            <person name="Gokhale K."/>
            <person name="Gowin J."/>
            <person name="Gronenberg W."/>
            <person name="Hermansen R.A."/>
            <person name="Hu H."/>
            <person name="Hunt B.G."/>
            <person name="Huylmans A.K."/>
            <person name="Khalil S.M."/>
            <person name="Mitchell R.D."/>
            <person name="Munoz-Torres M.C."/>
            <person name="Mustard J.A."/>
            <person name="Pan H."/>
            <person name="Reese J.T."/>
            <person name="Scharf M.E."/>
            <person name="Sun F."/>
            <person name="Vogel H."/>
            <person name="Xiao J."/>
            <person name="Yang W."/>
            <person name="Yang Z."/>
            <person name="Yang Z."/>
            <person name="Zhou J."/>
            <person name="Zhu J."/>
            <person name="Brent C.S."/>
            <person name="Elsik C.G."/>
            <person name="Goodisman M.A."/>
            <person name="Liberles D.A."/>
            <person name="Roe R.M."/>
            <person name="Vargo E.L."/>
            <person name="Vilcinskas A."/>
            <person name="Wang J."/>
            <person name="Bornberg-Bauer E."/>
            <person name="Korb J."/>
            <person name="Zhang G."/>
            <person name="Liebig J."/>
        </authorList>
    </citation>
    <scope>NUCLEOTIDE SEQUENCE [LARGE SCALE GENOMIC DNA]</scope>
    <source>
        <tissue evidence="1">Whole organism</tissue>
    </source>
</reference>
<sequence>MLPTDPCQENKFTFPLSIIIFSSIHFTSHSREEPSISTCLDCGRDQHILGGLLLQLAPGCHYFVHRAQYQAPSPSHGASDSRVGG</sequence>